<dbReference type="Pfam" id="PF01242">
    <property type="entry name" value="PTPS"/>
    <property type="match status" value="1"/>
</dbReference>
<dbReference type="OrthoDB" id="9804698at2"/>
<keyword evidence="5 7" id="KW-0862">Zinc</keyword>
<dbReference type="PIRSF" id="PIRSF006113">
    <property type="entry name" value="PTP_synth"/>
    <property type="match status" value="1"/>
</dbReference>
<reference evidence="8 12" key="1">
    <citation type="submission" date="2015-09" db="EMBL/GenBank/DDBJ databases">
        <authorList>
            <consortium name="Pathogen Informatics"/>
        </authorList>
    </citation>
    <scope>NUCLEOTIDE SEQUENCE [LARGE SCALE GENOMIC DNA]</scope>
    <source>
        <strain evidence="8 12">2789STDY5834875</strain>
    </source>
</reference>
<evidence type="ECO:0000256" key="6">
    <source>
        <dbReference type="PIRSR" id="PIRSR006113-1"/>
    </source>
</evidence>
<evidence type="ECO:0000256" key="3">
    <source>
        <dbReference type="ARBA" id="ARBA00018141"/>
    </source>
</evidence>
<protein>
    <recommendedName>
        <fullName evidence="3 5">6-carboxy-5,6,7,8-tetrahydropterin synthase</fullName>
        <ecNumber evidence="5">4.-.-.-</ecNumber>
    </recommendedName>
</protein>
<evidence type="ECO:0000256" key="1">
    <source>
        <dbReference type="ARBA" id="ARBA00005061"/>
    </source>
</evidence>
<dbReference type="EMBL" id="CZBU01000001">
    <property type="protein sequence ID" value="CUQ75096.1"/>
    <property type="molecule type" value="Genomic_DNA"/>
</dbReference>
<name>A0A174YSY0_9FIRM</name>
<dbReference type="Proteomes" id="UP000285844">
    <property type="component" value="Unassembled WGS sequence"/>
</dbReference>
<feature type="active site" description="Charge relay system" evidence="6">
    <location>
        <position position="71"/>
    </location>
</feature>
<evidence type="ECO:0000256" key="7">
    <source>
        <dbReference type="PIRSR" id="PIRSR006113-2"/>
    </source>
</evidence>
<proteinExistence type="inferred from homology"/>
<organism evidence="8 12">
    <name type="scientific">Lachnospira eligens</name>
    <dbReference type="NCBI Taxonomy" id="39485"/>
    <lineage>
        <taxon>Bacteria</taxon>
        <taxon>Bacillati</taxon>
        <taxon>Bacillota</taxon>
        <taxon>Clostridia</taxon>
        <taxon>Lachnospirales</taxon>
        <taxon>Lachnospiraceae</taxon>
        <taxon>Lachnospira</taxon>
    </lineage>
</organism>
<reference evidence="13 14" key="2">
    <citation type="submission" date="2018-08" db="EMBL/GenBank/DDBJ databases">
        <title>A genome reference for cultivated species of the human gut microbiota.</title>
        <authorList>
            <person name="Zou Y."/>
            <person name="Xue W."/>
            <person name="Luo G."/>
        </authorList>
    </citation>
    <scope>NUCLEOTIDE SEQUENCE [LARGE SCALE GENOMIC DNA]</scope>
    <source>
        <strain evidence="11 14">AF36-7BH</strain>
        <strain evidence="10 13">AM32-2AC</strain>
        <strain evidence="9 15">AM37-3BH</strain>
    </source>
</reference>
<dbReference type="RefSeq" id="WP_022098092.1">
    <property type="nucleotide sequence ID" value="NZ_CABJMX010000001.1"/>
</dbReference>
<evidence type="ECO:0000256" key="5">
    <source>
        <dbReference type="PIRNR" id="PIRNR006113"/>
    </source>
</evidence>
<feature type="binding site" evidence="7">
    <location>
        <position position="27"/>
    </location>
    <ligand>
        <name>Zn(2+)</name>
        <dbReference type="ChEBI" id="CHEBI:29105"/>
    </ligand>
</feature>
<feature type="binding site" evidence="7">
    <location>
        <position position="14"/>
    </location>
    <ligand>
        <name>Zn(2+)</name>
        <dbReference type="ChEBI" id="CHEBI:29105"/>
    </ligand>
</feature>
<sequence length="139" mass="16182">MYILKTEASFDSAHFLAGYNGKCSNLHGHRWKIVLEVQTEELKEDVQHKGMYVDFGELKKDLRNIADSMDHALIIERNSLKETTFEALKSENFKIIELDFRPTAENMAKYFYEKIKILGYNMRAVTVYETPANSATYME</sequence>
<dbReference type="EC" id="4.-.-.-" evidence="5"/>
<dbReference type="UniPathway" id="UPA00391"/>
<dbReference type="PANTHER" id="PTHR12589:SF8">
    <property type="entry name" value="6-CARBOXY-5,6,7,8-TETRAHYDROPTERIN SYNTHASE"/>
    <property type="match status" value="1"/>
</dbReference>
<evidence type="ECO:0000313" key="12">
    <source>
        <dbReference type="Proteomes" id="UP000095621"/>
    </source>
</evidence>
<dbReference type="EMBL" id="QSIS01000002">
    <property type="protein sequence ID" value="RHD10522.1"/>
    <property type="molecule type" value="Genomic_DNA"/>
</dbReference>
<dbReference type="SUPFAM" id="SSF55620">
    <property type="entry name" value="Tetrahydrobiopterin biosynthesis enzymes-like"/>
    <property type="match status" value="1"/>
</dbReference>
<evidence type="ECO:0000313" key="11">
    <source>
        <dbReference type="EMBL" id="RHL70307.1"/>
    </source>
</evidence>
<dbReference type="PANTHER" id="PTHR12589">
    <property type="entry name" value="PYRUVOYL TETRAHYDROBIOPTERIN SYNTHASE"/>
    <property type="match status" value="1"/>
</dbReference>
<dbReference type="GO" id="GO:0046872">
    <property type="term" value="F:metal ion binding"/>
    <property type="evidence" value="ECO:0007669"/>
    <property type="project" value="UniProtKB-KW"/>
</dbReference>
<keyword evidence="5 7" id="KW-0479">Metal-binding</keyword>
<dbReference type="EMBL" id="QROY01000003">
    <property type="protein sequence ID" value="RHL70307.1"/>
    <property type="molecule type" value="Genomic_DNA"/>
</dbReference>
<dbReference type="EMBL" id="QSHM01000001">
    <property type="protein sequence ID" value="RHC15356.1"/>
    <property type="molecule type" value="Genomic_DNA"/>
</dbReference>
<dbReference type="Proteomes" id="UP000285201">
    <property type="component" value="Unassembled WGS sequence"/>
</dbReference>
<dbReference type="AlphaFoldDB" id="A0A174YSY0"/>
<feature type="binding site" evidence="7">
    <location>
        <position position="29"/>
    </location>
    <ligand>
        <name>Zn(2+)</name>
        <dbReference type="ChEBI" id="CHEBI:29105"/>
    </ligand>
</feature>
<dbReference type="Proteomes" id="UP000095621">
    <property type="component" value="Unassembled WGS sequence"/>
</dbReference>
<accession>A0A174YSY0</accession>
<dbReference type="Gene3D" id="3.30.479.10">
    <property type="entry name" value="6-pyruvoyl tetrahydropterin synthase/QueD"/>
    <property type="match status" value="1"/>
</dbReference>
<comment type="catalytic activity">
    <reaction evidence="4 5">
        <text>7,8-dihydroneopterin 3'-triphosphate + H2O = 6-carboxy-5,6,7,8-tetrahydropterin + triphosphate + acetaldehyde + 2 H(+)</text>
        <dbReference type="Rhea" id="RHEA:27966"/>
        <dbReference type="ChEBI" id="CHEBI:15343"/>
        <dbReference type="ChEBI" id="CHEBI:15377"/>
        <dbReference type="ChEBI" id="CHEBI:15378"/>
        <dbReference type="ChEBI" id="CHEBI:18036"/>
        <dbReference type="ChEBI" id="CHEBI:58462"/>
        <dbReference type="ChEBI" id="CHEBI:61032"/>
        <dbReference type="EC" id="4.1.2.50"/>
    </reaction>
</comment>
<evidence type="ECO:0000256" key="2">
    <source>
        <dbReference type="ARBA" id="ARBA00008900"/>
    </source>
</evidence>
<dbReference type="InterPro" id="IPR038418">
    <property type="entry name" value="6-PTP_synth/QueD_sf"/>
</dbReference>
<evidence type="ECO:0000313" key="9">
    <source>
        <dbReference type="EMBL" id="RHC15356.1"/>
    </source>
</evidence>
<comment type="similarity">
    <text evidence="2 5">Belongs to the PTPS family. QueD subfamily.</text>
</comment>
<evidence type="ECO:0000313" key="14">
    <source>
        <dbReference type="Proteomes" id="UP000285201"/>
    </source>
</evidence>
<keyword evidence="5 8" id="KW-0456">Lyase</keyword>
<comment type="cofactor">
    <cofactor evidence="5 7">
        <name>Zn(2+)</name>
        <dbReference type="ChEBI" id="CHEBI:29105"/>
    </cofactor>
    <text evidence="5 7">Binds 1 zinc ion per subunit.</text>
</comment>
<keyword evidence="5" id="KW-0671">Queuosine biosynthesis</keyword>
<evidence type="ECO:0000313" key="8">
    <source>
        <dbReference type="EMBL" id="CUQ75096.1"/>
    </source>
</evidence>
<feature type="active site" description="Charge relay system" evidence="6">
    <location>
        <position position="129"/>
    </location>
</feature>
<dbReference type="GO" id="GO:0008616">
    <property type="term" value="P:tRNA queuosine(34) biosynthetic process"/>
    <property type="evidence" value="ECO:0007669"/>
    <property type="project" value="UniProtKB-KW"/>
</dbReference>
<evidence type="ECO:0000313" key="15">
    <source>
        <dbReference type="Proteomes" id="UP000285844"/>
    </source>
</evidence>
<dbReference type="GO" id="GO:0070497">
    <property type="term" value="F:6-carboxytetrahydropterin synthase activity"/>
    <property type="evidence" value="ECO:0007669"/>
    <property type="project" value="UniProtKB-EC"/>
</dbReference>
<evidence type="ECO:0000313" key="10">
    <source>
        <dbReference type="EMBL" id="RHD10522.1"/>
    </source>
</evidence>
<dbReference type="NCBIfam" id="TIGR03367">
    <property type="entry name" value="queuosine_QueD"/>
    <property type="match status" value="1"/>
</dbReference>
<feature type="active site" description="Proton acceptor" evidence="6">
    <location>
        <position position="23"/>
    </location>
</feature>
<evidence type="ECO:0000256" key="4">
    <source>
        <dbReference type="ARBA" id="ARBA00048807"/>
    </source>
</evidence>
<dbReference type="Proteomes" id="UP000284794">
    <property type="component" value="Unassembled WGS sequence"/>
</dbReference>
<evidence type="ECO:0000313" key="13">
    <source>
        <dbReference type="Proteomes" id="UP000284794"/>
    </source>
</evidence>
<gene>
    <name evidence="8" type="primary">queD_2</name>
    <name evidence="9" type="synonym">queD</name>
    <name evidence="11" type="ORF">DW007_04850</name>
    <name evidence="10" type="ORF">DW811_02400</name>
    <name evidence="9" type="ORF">DW858_00515</name>
    <name evidence="8" type="ORF">ERS852490_00321</name>
</gene>
<dbReference type="InterPro" id="IPR007115">
    <property type="entry name" value="6-PTP_synth/QueD"/>
</dbReference>
<comment type="pathway">
    <text evidence="1 5">Purine metabolism; 7-cyano-7-deazaguanine biosynthesis.</text>
</comment>